<dbReference type="EMBL" id="SXDP01000010">
    <property type="protein sequence ID" value="NEZ47665.1"/>
    <property type="molecule type" value="Genomic_DNA"/>
</dbReference>
<gene>
    <name evidence="8" type="primary">comB</name>
    <name evidence="9" type="ORF">FDF74_10745</name>
</gene>
<comment type="similarity">
    <text evidence="2 8">Belongs to the ComB family.</text>
</comment>
<dbReference type="RefSeq" id="WP_050606252.1">
    <property type="nucleotide sequence ID" value="NZ_CABKUB010000005.1"/>
</dbReference>
<sequence length="247" mass="27475">MNIDIIISADYVTPNKIKDKTVVVIDILRATSVIVTALKNGCKDVIPVLTVEEAKNIANKNRDNYILGGERNALKIDGFDCSNSPLEYTKDRILGKTLILTTTNGTKAINKSIGAKNILISALINSKSTAEKVMDINNDVIIINAGTYGEFSIDDFICSGYLIDCICNIKKDIVLSDIAKTAQFIYLNNKDIVSFMRQASHYNRIKKLNLEKDLKYCMQKDITTIVPEYFNGKILNANKGYISSKVF</sequence>
<dbReference type="AlphaFoldDB" id="A0A6M0RBI5"/>
<accession>A0A6M0RBI5</accession>
<dbReference type="SUPFAM" id="SSF142823">
    <property type="entry name" value="ComB-like"/>
    <property type="match status" value="1"/>
</dbReference>
<keyword evidence="6 8" id="KW-0460">Magnesium</keyword>
<comment type="catalytic activity">
    <reaction evidence="7 8">
        <text>(2R)-O-phospho-3-sulfolactate + H2O = (2R)-3-sulfolactate + phosphate</text>
        <dbReference type="Rhea" id="RHEA:23416"/>
        <dbReference type="ChEBI" id="CHEBI:15377"/>
        <dbReference type="ChEBI" id="CHEBI:15597"/>
        <dbReference type="ChEBI" id="CHEBI:43474"/>
        <dbReference type="ChEBI" id="CHEBI:58738"/>
        <dbReference type="EC" id="3.1.3.71"/>
    </reaction>
</comment>
<dbReference type="NCBIfam" id="NF002055">
    <property type="entry name" value="PRK00886.1-4"/>
    <property type="match status" value="1"/>
</dbReference>
<protein>
    <recommendedName>
        <fullName evidence="4 8">Probable 2-phosphosulfolactate phosphatase</fullName>
        <ecNumber evidence="3 8">3.1.3.71</ecNumber>
    </recommendedName>
</protein>
<evidence type="ECO:0000256" key="3">
    <source>
        <dbReference type="ARBA" id="ARBA00012953"/>
    </source>
</evidence>
<dbReference type="Gene3D" id="3.90.1560.10">
    <property type="entry name" value="ComB-like"/>
    <property type="match status" value="1"/>
</dbReference>
<dbReference type="Proteomes" id="UP000473885">
    <property type="component" value="Unassembled WGS sequence"/>
</dbReference>
<dbReference type="HAMAP" id="MF_00490">
    <property type="entry name" value="ComB"/>
    <property type="match status" value="1"/>
</dbReference>
<evidence type="ECO:0000256" key="7">
    <source>
        <dbReference type="ARBA" id="ARBA00033711"/>
    </source>
</evidence>
<dbReference type="GO" id="GO:0050532">
    <property type="term" value="F:2-phosphosulfolactate phosphatase activity"/>
    <property type="evidence" value="ECO:0007669"/>
    <property type="project" value="UniProtKB-UniRule"/>
</dbReference>
<evidence type="ECO:0000256" key="4">
    <source>
        <dbReference type="ARBA" id="ARBA00021948"/>
    </source>
</evidence>
<evidence type="ECO:0000256" key="1">
    <source>
        <dbReference type="ARBA" id="ARBA00001946"/>
    </source>
</evidence>
<dbReference type="Pfam" id="PF04029">
    <property type="entry name" value="2-ph_phosp"/>
    <property type="match status" value="1"/>
</dbReference>
<evidence type="ECO:0000256" key="8">
    <source>
        <dbReference type="HAMAP-Rule" id="MF_00490"/>
    </source>
</evidence>
<comment type="caution">
    <text evidence="9">The sequence shown here is derived from an EMBL/GenBank/DDBJ whole genome shotgun (WGS) entry which is preliminary data.</text>
</comment>
<evidence type="ECO:0000256" key="6">
    <source>
        <dbReference type="ARBA" id="ARBA00022842"/>
    </source>
</evidence>
<organism evidence="9 10">
    <name type="scientific">Clostridium niameyense</name>
    <dbReference type="NCBI Taxonomy" id="1622073"/>
    <lineage>
        <taxon>Bacteria</taxon>
        <taxon>Bacillati</taxon>
        <taxon>Bacillota</taxon>
        <taxon>Clostridia</taxon>
        <taxon>Eubacteriales</taxon>
        <taxon>Clostridiaceae</taxon>
        <taxon>Clostridium</taxon>
    </lineage>
</organism>
<dbReference type="GO" id="GO:0050545">
    <property type="term" value="F:sulfopyruvate decarboxylase activity"/>
    <property type="evidence" value="ECO:0007669"/>
    <property type="project" value="TreeGrafter"/>
</dbReference>
<name>A0A6M0RBI5_9CLOT</name>
<dbReference type="EC" id="3.1.3.71" evidence="3 8"/>
<dbReference type="InterPro" id="IPR036702">
    <property type="entry name" value="ComB-like_sf"/>
</dbReference>
<comment type="cofactor">
    <cofactor evidence="1 8">
        <name>Mg(2+)</name>
        <dbReference type="ChEBI" id="CHEBI:18420"/>
    </cofactor>
</comment>
<dbReference type="InterPro" id="IPR005238">
    <property type="entry name" value="ComB-like"/>
</dbReference>
<evidence type="ECO:0000256" key="2">
    <source>
        <dbReference type="ARBA" id="ARBA00009997"/>
    </source>
</evidence>
<reference evidence="9 10" key="1">
    <citation type="submission" date="2019-04" db="EMBL/GenBank/DDBJ databases">
        <title>Genome sequencing of Clostridium botulinum Groups I-IV and Clostridium butyricum.</title>
        <authorList>
            <person name="Brunt J."/>
            <person name="Van Vliet A.H.M."/>
            <person name="Stringer S.C."/>
            <person name="Carter A.T."/>
            <person name="Peck M.W."/>
        </authorList>
    </citation>
    <scope>NUCLEOTIDE SEQUENCE [LARGE SCALE GENOMIC DNA]</scope>
    <source>
        <strain evidence="9 10">IFR 18/094</strain>
    </source>
</reference>
<evidence type="ECO:0000256" key="5">
    <source>
        <dbReference type="ARBA" id="ARBA00022801"/>
    </source>
</evidence>
<keyword evidence="5 8" id="KW-0378">Hydrolase</keyword>
<dbReference type="PANTHER" id="PTHR37311">
    <property type="entry name" value="2-PHOSPHOSULFOLACTATE PHOSPHATASE-RELATED"/>
    <property type="match status" value="1"/>
</dbReference>
<dbReference type="PANTHER" id="PTHR37311:SF1">
    <property type="entry name" value="2-PHOSPHOSULFOLACTATE PHOSPHATASE-RELATED"/>
    <property type="match status" value="1"/>
</dbReference>
<evidence type="ECO:0000313" key="9">
    <source>
        <dbReference type="EMBL" id="NEZ47665.1"/>
    </source>
</evidence>
<dbReference type="FunFam" id="3.90.1560.10:FF:000001">
    <property type="entry name" value="Probable 2-phosphosulfolactate phosphatase"/>
    <property type="match status" value="1"/>
</dbReference>
<dbReference type="GO" id="GO:0000287">
    <property type="term" value="F:magnesium ion binding"/>
    <property type="evidence" value="ECO:0007669"/>
    <property type="project" value="UniProtKB-UniRule"/>
</dbReference>
<dbReference type="OrthoDB" id="4913at2"/>
<keyword evidence="10" id="KW-1185">Reference proteome</keyword>
<evidence type="ECO:0000313" key="10">
    <source>
        <dbReference type="Proteomes" id="UP000473885"/>
    </source>
</evidence>
<proteinExistence type="inferred from homology"/>